<reference evidence="1" key="1">
    <citation type="journal article" date="2020" name="mSystems">
        <title>Genome- and Community-Level Interaction Insights into Carbon Utilization and Element Cycling Functions of Hydrothermarchaeota in Hydrothermal Sediment.</title>
        <authorList>
            <person name="Zhou Z."/>
            <person name="Liu Y."/>
            <person name="Xu W."/>
            <person name="Pan J."/>
            <person name="Luo Z.H."/>
            <person name="Li M."/>
        </authorList>
    </citation>
    <scope>NUCLEOTIDE SEQUENCE [LARGE SCALE GENOMIC DNA]</scope>
    <source>
        <strain evidence="1">SpSt-70</strain>
    </source>
</reference>
<dbReference type="InterPro" id="IPR045706">
    <property type="entry name" value="DUF6062"/>
</dbReference>
<comment type="caution">
    <text evidence="1">The sequence shown here is derived from an EMBL/GenBank/DDBJ whole genome shotgun (WGS) entry which is preliminary data.</text>
</comment>
<accession>A0A7C2GIM5</accession>
<dbReference type="Pfam" id="PF19538">
    <property type="entry name" value="DUF6062"/>
    <property type="match status" value="1"/>
</dbReference>
<dbReference type="AlphaFoldDB" id="A0A7C2GIM5"/>
<evidence type="ECO:0000313" key="1">
    <source>
        <dbReference type="EMBL" id="HGK24628.1"/>
    </source>
</evidence>
<protein>
    <submittedName>
        <fullName evidence="1">Uncharacterized protein</fullName>
    </submittedName>
</protein>
<organism evidence="1">
    <name type="scientific">Dictyoglomus thermophilum</name>
    <dbReference type="NCBI Taxonomy" id="14"/>
    <lineage>
        <taxon>Bacteria</taxon>
        <taxon>Pseudomonadati</taxon>
        <taxon>Dictyoglomota</taxon>
        <taxon>Dictyoglomia</taxon>
        <taxon>Dictyoglomales</taxon>
        <taxon>Dictyoglomaceae</taxon>
        <taxon>Dictyoglomus</taxon>
    </lineage>
</organism>
<proteinExistence type="predicted"/>
<gene>
    <name evidence="1" type="ORF">ENU78_09435</name>
</gene>
<sequence length="199" mass="24234">MNRKSLINKDWEEAFYWEGCPLCYLTQKALRNYMENFLYENVNDVSLRKEIREKGGFCENHHLQLLTFRDLLGVSIVYEDIIKNYIIPSLKKGEVPKIKSCIFCEKEEEYEKLYIQELSEVLKNQESFNLWKEIAYDFCNPHKEKIKILSPETYRKIEPYLSEKRRKYPEYFYKSFPWDKDYSEIFLKKLRILESKKGK</sequence>
<name>A0A7C2GIM5_DICTH</name>
<dbReference type="RefSeq" id="WP_149122362.1">
    <property type="nucleotide sequence ID" value="NZ_VTFL01000001.1"/>
</dbReference>
<dbReference type="EMBL" id="DTDV01000023">
    <property type="protein sequence ID" value="HGK24628.1"/>
    <property type="molecule type" value="Genomic_DNA"/>
</dbReference>